<evidence type="ECO:0000259" key="1">
    <source>
        <dbReference type="PROSITE" id="PS51278"/>
    </source>
</evidence>
<evidence type="ECO:0000313" key="3">
    <source>
        <dbReference type="Proteomes" id="UP000464954"/>
    </source>
</evidence>
<feature type="domain" description="Glutamine amidotransferase type-2" evidence="1">
    <location>
        <begin position="2"/>
        <end position="362"/>
    </location>
</feature>
<dbReference type="Proteomes" id="UP000464954">
    <property type="component" value="Chromosome"/>
</dbReference>
<dbReference type="InterPro" id="IPR029055">
    <property type="entry name" value="Ntn_hydrolases_N"/>
</dbReference>
<sequence length="370" mass="42381">MCRIGAIKSKDFVHPSTALCLMQSQQKGHDNSGFAMVMQDLGGVFADYKDKPLMSYACTDAGVKIVEDFMREKGFSLAFHWSPKKNDATGLDIELMQHYHFENWDYPKLMANAPQAEKEELLTGIRLELRRVLEDAGDKIGFVYSFWPDVLTLKEIGNPKDIGTYFDLWNKNDKLMAKIITVQCRQNTNYDIVRYAAHPFFNQGYTVLANGENTFYVKNKECQKNLHRSYIGFESDSQCFLYTLHYVHRQLKWPLTYFKHVITPLPFDQIETRDDAQVLLSIRQSLPHLEINGPNTIIGVLPDGTMINTCDSKKLRPVVIGREGDTVALSSEVCGLNDIMPNRDASKDIYTNERETVIINNDLEVLRCKQ</sequence>
<dbReference type="PROSITE" id="PS51278">
    <property type="entry name" value="GATASE_TYPE_2"/>
    <property type="match status" value="1"/>
</dbReference>
<dbReference type="RefSeq" id="WP_160628571.1">
    <property type="nucleotide sequence ID" value="NZ_CP047593.1"/>
</dbReference>
<dbReference type="AlphaFoldDB" id="A0A6P1M3G7"/>
<name>A0A6P1M3G7_9BACT</name>
<accession>A0A6P1M3G7</accession>
<dbReference type="Gene3D" id="3.60.20.10">
    <property type="entry name" value="Glutamine Phosphoribosylpyrophosphate, subunit 1, domain 1"/>
    <property type="match status" value="1"/>
</dbReference>
<keyword evidence="3" id="KW-1185">Reference proteome</keyword>
<protein>
    <submittedName>
        <fullName evidence="2">Glutamate synthase</fullName>
    </submittedName>
</protein>
<dbReference type="EMBL" id="CP047593">
    <property type="protein sequence ID" value="QHI69389.1"/>
    <property type="molecule type" value="Genomic_DNA"/>
</dbReference>
<organism evidence="2 3">
    <name type="scientific">Tichowtungia aerotolerans</name>
    <dbReference type="NCBI Taxonomy" id="2697043"/>
    <lineage>
        <taxon>Bacteria</taxon>
        <taxon>Pseudomonadati</taxon>
        <taxon>Kiritimatiellota</taxon>
        <taxon>Tichowtungiia</taxon>
        <taxon>Tichowtungiales</taxon>
        <taxon>Tichowtungiaceae</taxon>
        <taxon>Tichowtungia</taxon>
    </lineage>
</organism>
<dbReference type="KEGG" id="taer:GT409_07960"/>
<evidence type="ECO:0000313" key="2">
    <source>
        <dbReference type="EMBL" id="QHI69389.1"/>
    </source>
</evidence>
<proteinExistence type="predicted"/>
<gene>
    <name evidence="2" type="ORF">GT409_07960</name>
</gene>
<reference evidence="2 3" key="1">
    <citation type="submission" date="2020-01" db="EMBL/GenBank/DDBJ databases">
        <title>Ponticoccus aerotolerans gen. nov., sp. nov., an anaerobic bacterium and proposal of Ponticoccusceae fam. nov., Ponticoccusles ord. nov. and Ponticoccuse classis nov. in the phylum Kiritimatiellaeota.</title>
        <authorList>
            <person name="Zhou L.Y."/>
            <person name="Du Z.J."/>
        </authorList>
    </citation>
    <scope>NUCLEOTIDE SEQUENCE [LARGE SCALE GENOMIC DNA]</scope>
    <source>
        <strain evidence="2 3">S-5007</strain>
    </source>
</reference>
<dbReference type="SUPFAM" id="SSF56235">
    <property type="entry name" value="N-terminal nucleophile aminohydrolases (Ntn hydrolases)"/>
    <property type="match status" value="1"/>
</dbReference>
<dbReference type="InterPro" id="IPR017932">
    <property type="entry name" value="GATase_2_dom"/>
</dbReference>